<dbReference type="Pfam" id="PF12323">
    <property type="entry name" value="HTH_OrfB_IS605"/>
    <property type="match status" value="1"/>
</dbReference>
<sequence length="120" mass="14094">RFALDPTRGQERALRSHAGAARFAWNWALAACLERYRAERRWCSGAELHRRWNQVKKADPALAWWEQNSKCAYQEAFRDLDRALREFTRSNKGERPGRRLGFPRVKKRGRCRDSFGLTGT</sequence>
<accession>A0A651PEX4</accession>
<evidence type="ECO:0000313" key="3">
    <source>
        <dbReference type="Proteomes" id="UP000460272"/>
    </source>
</evidence>
<feature type="non-terminal residue" evidence="2">
    <location>
        <position position="120"/>
    </location>
</feature>
<dbReference type="Proteomes" id="UP000460272">
    <property type="component" value="Unassembled WGS sequence"/>
</dbReference>
<proteinExistence type="predicted"/>
<protein>
    <submittedName>
        <fullName evidence="2">Transposase</fullName>
    </submittedName>
</protein>
<reference evidence="2 3" key="1">
    <citation type="submission" date="2018-11" db="EMBL/GenBank/DDBJ databases">
        <title>Trebonia kvetii gen.nov., sp.nov., a novel acidophilic actinobacterium, and proposal of the new actinobacterial family Treboniaceae fam. nov.</title>
        <authorList>
            <person name="Rapoport D."/>
            <person name="Sagova-Mareckova M."/>
            <person name="Sedlacek I."/>
            <person name="Provaznik J."/>
            <person name="Kralova S."/>
            <person name="Pavlinic D."/>
            <person name="Benes V."/>
            <person name="Kopecky J."/>
        </authorList>
    </citation>
    <scope>NUCLEOTIDE SEQUENCE [LARGE SCALE GENOMIC DNA]</scope>
    <source>
        <strain evidence="2 3">15Tr583</strain>
    </source>
</reference>
<gene>
    <name evidence="2" type="ORF">EAS64_42990</name>
</gene>
<dbReference type="InterPro" id="IPR021027">
    <property type="entry name" value="Transposase_put_HTH"/>
</dbReference>
<dbReference type="AlphaFoldDB" id="A0A651PEX4"/>
<organism evidence="2 3">
    <name type="scientific">Trebonia kvetii</name>
    <dbReference type="NCBI Taxonomy" id="2480626"/>
    <lineage>
        <taxon>Bacteria</taxon>
        <taxon>Bacillati</taxon>
        <taxon>Actinomycetota</taxon>
        <taxon>Actinomycetes</taxon>
        <taxon>Streptosporangiales</taxon>
        <taxon>Treboniaceae</taxon>
        <taxon>Trebonia</taxon>
    </lineage>
</organism>
<name>A0A651PEX4_9ACTN</name>
<comment type="caution">
    <text evidence="2">The sequence shown here is derived from an EMBL/GenBank/DDBJ whole genome shotgun (WGS) entry which is preliminary data.</text>
</comment>
<dbReference type="RefSeq" id="WP_153227506.1">
    <property type="nucleotide sequence ID" value="NZ_RPFW01000067.1"/>
</dbReference>
<evidence type="ECO:0000313" key="2">
    <source>
        <dbReference type="EMBL" id="TVY97927.1"/>
    </source>
</evidence>
<dbReference type="EMBL" id="RPFW01000067">
    <property type="protein sequence ID" value="TVY97927.1"/>
    <property type="molecule type" value="Genomic_DNA"/>
</dbReference>
<feature type="non-terminal residue" evidence="2">
    <location>
        <position position="1"/>
    </location>
</feature>
<dbReference type="OrthoDB" id="6230307at2"/>
<evidence type="ECO:0000259" key="1">
    <source>
        <dbReference type="Pfam" id="PF12323"/>
    </source>
</evidence>
<keyword evidence="3" id="KW-1185">Reference proteome</keyword>
<feature type="domain" description="Transposase putative helix-turn-helix" evidence="1">
    <location>
        <begin position="1"/>
        <end position="40"/>
    </location>
</feature>